<evidence type="ECO:0000313" key="6">
    <source>
        <dbReference type="EMBL" id="MCU6725226.1"/>
    </source>
</evidence>
<feature type="transmembrane region" description="Helical" evidence="5">
    <location>
        <begin position="262"/>
        <end position="282"/>
    </location>
</feature>
<protein>
    <submittedName>
        <fullName evidence="6">Energy-coupling factor transporter transmembrane protein EcfT</fullName>
    </submittedName>
</protein>
<feature type="transmembrane region" description="Helical" evidence="5">
    <location>
        <begin position="92"/>
        <end position="117"/>
    </location>
</feature>
<dbReference type="InterPro" id="IPR003339">
    <property type="entry name" value="ABC/ECF_trnsptr_transmembrane"/>
</dbReference>
<keyword evidence="4 5" id="KW-0472">Membrane</keyword>
<evidence type="ECO:0000256" key="5">
    <source>
        <dbReference type="SAM" id="Phobius"/>
    </source>
</evidence>
<name>A0ABT2SLN6_9FIRM</name>
<dbReference type="CDD" id="cd16914">
    <property type="entry name" value="EcfT"/>
    <property type="match status" value="1"/>
</dbReference>
<feature type="transmembrane region" description="Helical" evidence="5">
    <location>
        <begin position="12"/>
        <end position="45"/>
    </location>
</feature>
<keyword evidence="3 5" id="KW-1133">Transmembrane helix</keyword>
<comment type="subcellular location">
    <subcellularLocation>
        <location evidence="1">Membrane</location>
        <topology evidence="1">Multi-pass membrane protein</topology>
    </subcellularLocation>
</comment>
<feature type="transmembrane region" description="Helical" evidence="5">
    <location>
        <begin position="51"/>
        <end position="71"/>
    </location>
</feature>
<evidence type="ECO:0000256" key="1">
    <source>
        <dbReference type="ARBA" id="ARBA00004141"/>
    </source>
</evidence>
<keyword evidence="7" id="KW-1185">Reference proteome</keyword>
<comment type="caution">
    <text evidence="6">The sequence shown here is derived from an EMBL/GenBank/DDBJ whole genome shotgun (WGS) entry which is preliminary data.</text>
</comment>
<evidence type="ECO:0000313" key="7">
    <source>
        <dbReference type="Proteomes" id="UP001652338"/>
    </source>
</evidence>
<proteinExistence type="predicted"/>
<dbReference type="Proteomes" id="UP001652338">
    <property type="component" value="Unassembled WGS sequence"/>
</dbReference>
<accession>A0ABT2SLN6</accession>
<evidence type="ECO:0000256" key="3">
    <source>
        <dbReference type="ARBA" id="ARBA00022989"/>
    </source>
</evidence>
<feature type="transmembrane region" description="Helical" evidence="5">
    <location>
        <begin position="123"/>
        <end position="144"/>
    </location>
</feature>
<gene>
    <name evidence="6" type="ORF">OCV47_07675</name>
</gene>
<dbReference type="RefSeq" id="WP_262654572.1">
    <property type="nucleotide sequence ID" value="NZ_JAOQKE010000007.1"/>
</dbReference>
<evidence type="ECO:0000256" key="2">
    <source>
        <dbReference type="ARBA" id="ARBA00022692"/>
    </source>
</evidence>
<sequence length="294" mass="33311">MRFDSYHPMINLIYFVTAIVCAVNFDHPVYLAISFLCAFVYSIKLNGKRSLIFNLCLIPLIGAYTAWYSYYNHFGITNLRMNFIGNQITLEAVTVGIVRGTKIATVLMIVSCIFAVVSADKVVYLFGRISPRLSLYLSILLRFVPRVKQRGRRIELSRRGIGKGCFQGNPLQCLLHMCSFLSILITWTLEDFMDSAASMKCRGYSLRGRTAFSIYRFDNRDRSFVIAIFACITVTFMAVAFNQTSIQYNPMIMMNRITGMSVVFYGAYAVLLLLPMGLQMIGEKRFSAATSKKA</sequence>
<reference evidence="6 7" key="1">
    <citation type="journal article" date="2021" name="ISME Commun">
        <title>Automated analysis of genomic sequences facilitates high-throughput and comprehensive description of bacteria.</title>
        <authorList>
            <person name="Hitch T.C.A."/>
        </authorList>
    </citation>
    <scope>NUCLEOTIDE SEQUENCE [LARGE SCALE GENOMIC DNA]</scope>
    <source>
        <strain evidence="6 7">Sanger_29</strain>
    </source>
</reference>
<dbReference type="EMBL" id="JAOQKE010000007">
    <property type="protein sequence ID" value="MCU6725226.1"/>
    <property type="molecule type" value="Genomic_DNA"/>
</dbReference>
<keyword evidence="2 5" id="KW-0812">Transmembrane</keyword>
<evidence type="ECO:0000256" key="4">
    <source>
        <dbReference type="ARBA" id="ARBA00023136"/>
    </source>
</evidence>
<organism evidence="6 7">
    <name type="scientific">Muricoprocola aceti</name>
    <dbReference type="NCBI Taxonomy" id="2981772"/>
    <lineage>
        <taxon>Bacteria</taxon>
        <taxon>Bacillati</taxon>
        <taxon>Bacillota</taxon>
        <taxon>Clostridia</taxon>
        <taxon>Lachnospirales</taxon>
        <taxon>Lachnospiraceae</taxon>
        <taxon>Muricoprocola</taxon>
    </lineage>
</organism>
<feature type="transmembrane region" description="Helical" evidence="5">
    <location>
        <begin position="223"/>
        <end position="241"/>
    </location>
</feature>